<feature type="coiled-coil region" evidence="1">
    <location>
        <begin position="438"/>
        <end position="496"/>
    </location>
</feature>
<name>A0ABS2QAF8_9BACL</name>
<protein>
    <submittedName>
        <fullName evidence="3">Uncharacterized protein (TIGR02680 family)</fullName>
    </submittedName>
</protein>
<sequence length="1370" mass="158942">MNEEKWELNRAGLINFWYYDVAVFDFADGKMLLRGANGSGKSVTMASLITVLLDGKKTPDRLDPFGSSARKMEDYLLGEEDVSHRQERTGYLYLEYKRKGLDQYITTGMGMQARRHKSMATWYFVLTDNRRVGRDIQLYRKASAHEIVPLTRQELSNRIGSQLIASQAEYMRRVNELIFGFDNTDIYDDLIKLLLQLRRPKLSKEFKPTVMYDILQQSLPALKEDDLHSVADTLEQIDQARQQLAQAKEELRLMRELTGSYQKYRTYCTSELAYHLNETSSKNAANQTQWKQAAAQRQHLSEQLASDQAAYSRLEQKIEVLSKERDDLSQHEVFRLVHEQEELRKNMSKTQMKISQQEDKLFRKQRQLDDLKRKIDAQEMELETLNKDSADLRIEMSDLAVAAHFAEHTALLADAAHLENGDIFTYWKKSVKDFMTHLREIQALLTRYEQKREEMRREDSRLGDQIQKIAAIELEIRQWQQNFSAEKERLQIALQEWRRSLSFPIDDAQWAQFLQNLEGLYSEVTLFDEALLPVREALQAAEKVLQMRDAALAEKERTEKETQEQLKAEKAEWQQKKDPEPARSAETAAYRASLAKRGIDARPLYALIDFAPKTPQPIRDHLEAALLDAGYLDALICTQDLDVVADRQLKPDPKFMTQTLSDYLVPDCPEGTSIPVELVQAVIDSILLDGEQALIIDEQGHYRLPSLEGRASDQYQAAFIGKASREAFRTREIERLDQAITASVDRQAALAGERAELANQLRQYSAEMTARPSDSDLKFAWQQRTAKESERDQETRYKESIEARLTGLKQETAFLKNKLNEDTATDDLPLELDAYRAAEKAAFDYREALSAFINLADQRRRIKQLMVTLNEQKLASQEECDEYFQEKSELQASEEKQRLAADSVEQQLKLKNADEVRQRLAQVIRELEEGRKRVPELSGTLATLTGKITQLEADEQRFQTRSAFFAQLRDAWIDTFRNLQTIDRPDPASLPKDLSGLIADQLKNFKLDTDRKKRLADDFETKFRNEQGMLLDYHLQINDRKMADEKEWMAAEVQTDLLPYLEQWREKTHQLVFECDYRGARATPSFVIEQLDRLINQQSVMLEARDQQLFEDIIYHSVGVTLRSLIDRSEKWVKQMNEILSNRKSSSHLKLRISWKPRAAETEEELDTQDLVDLLRRDSELLASDDLEKMIRHFRAKIEACKLRVQDETNTLTLDQVLREVLDYRQWFTFQMDYQKNGEPRRPLTNQRFYTFSGGEKAVAMYLPLYTAVYARYMDASKNAPYIIALDEAFAGVDELNIAEQFATVEQLGFNYMMNSQALFGDYETVPALNIYELIHMEKQDFVTVIAYNWNGKARELLDQPAEAVVLDNE</sequence>
<dbReference type="SUPFAM" id="SSF52540">
    <property type="entry name" value="P-loop containing nucleoside triphosphate hydrolases"/>
    <property type="match status" value="1"/>
</dbReference>
<organism evidence="3 4">
    <name type="scientific">Sporolactobacillus spathodeae</name>
    <dbReference type="NCBI Taxonomy" id="1465502"/>
    <lineage>
        <taxon>Bacteria</taxon>
        <taxon>Bacillati</taxon>
        <taxon>Bacillota</taxon>
        <taxon>Bacilli</taxon>
        <taxon>Bacillales</taxon>
        <taxon>Sporolactobacillaceae</taxon>
        <taxon>Sporolactobacillus</taxon>
    </lineage>
</organism>
<evidence type="ECO:0000256" key="1">
    <source>
        <dbReference type="SAM" id="Coils"/>
    </source>
</evidence>
<feature type="region of interest" description="Disordered" evidence="2">
    <location>
        <begin position="555"/>
        <end position="587"/>
    </location>
</feature>
<dbReference type="NCBIfam" id="TIGR02680">
    <property type="entry name" value="TIGR02680 family protein"/>
    <property type="match status" value="1"/>
</dbReference>
<proteinExistence type="predicted"/>
<evidence type="ECO:0000256" key="2">
    <source>
        <dbReference type="SAM" id="MobiDB-lite"/>
    </source>
</evidence>
<feature type="compositionally biased region" description="Basic and acidic residues" evidence="2">
    <location>
        <begin position="555"/>
        <end position="583"/>
    </location>
</feature>
<dbReference type="InterPro" id="IPR027417">
    <property type="entry name" value="P-loop_NTPase"/>
</dbReference>
<evidence type="ECO:0000313" key="4">
    <source>
        <dbReference type="Proteomes" id="UP000823201"/>
    </source>
</evidence>
<dbReference type="InterPro" id="IPR013496">
    <property type="entry name" value="CHP02680"/>
</dbReference>
<keyword evidence="1" id="KW-0175">Coiled coil</keyword>
<gene>
    <name evidence="3" type="ORF">JOC27_002098</name>
</gene>
<feature type="coiled-coil region" evidence="1">
    <location>
        <begin position="230"/>
        <end position="257"/>
    </location>
</feature>
<comment type="caution">
    <text evidence="3">The sequence shown here is derived from an EMBL/GenBank/DDBJ whole genome shotgun (WGS) entry which is preliminary data.</text>
</comment>
<dbReference type="Proteomes" id="UP000823201">
    <property type="component" value="Unassembled WGS sequence"/>
</dbReference>
<evidence type="ECO:0000313" key="3">
    <source>
        <dbReference type="EMBL" id="MBM7658636.1"/>
    </source>
</evidence>
<keyword evidence="4" id="KW-1185">Reference proteome</keyword>
<dbReference type="EMBL" id="JAFBEV010000020">
    <property type="protein sequence ID" value="MBM7658636.1"/>
    <property type="molecule type" value="Genomic_DNA"/>
</dbReference>
<dbReference type="RefSeq" id="WP_205007188.1">
    <property type="nucleotide sequence ID" value="NZ_CBCRXA010000028.1"/>
</dbReference>
<reference evidence="3 4" key="1">
    <citation type="submission" date="2021-01" db="EMBL/GenBank/DDBJ databases">
        <title>Genomic Encyclopedia of Type Strains, Phase IV (KMG-IV): sequencing the most valuable type-strain genomes for metagenomic binning, comparative biology and taxonomic classification.</title>
        <authorList>
            <person name="Goeker M."/>
        </authorList>
    </citation>
    <scope>NUCLEOTIDE SEQUENCE [LARGE SCALE GENOMIC DNA]</scope>
    <source>
        <strain evidence="3 4">DSM 100968</strain>
    </source>
</reference>
<feature type="coiled-coil region" evidence="1">
    <location>
        <begin position="297"/>
        <end position="395"/>
    </location>
</feature>
<dbReference type="Gene3D" id="3.40.50.300">
    <property type="entry name" value="P-loop containing nucleotide triphosphate hydrolases"/>
    <property type="match status" value="1"/>
</dbReference>
<dbReference type="Pfam" id="PF13558">
    <property type="entry name" value="SbcC_Walker_B"/>
    <property type="match status" value="1"/>
</dbReference>
<accession>A0ABS2QAF8</accession>